<evidence type="ECO:0000313" key="4">
    <source>
        <dbReference type="Proteomes" id="UP000177140"/>
    </source>
</evidence>
<dbReference type="AlphaFoldDB" id="A0A1G2QQG6"/>
<feature type="domain" description="Glycosyl transferase family 1" evidence="1">
    <location>
        <begin position="198"/>
        <end position="347"/>
    </location>
</feature>
<dbReference type="InterPro" id="IPR028098">
    <property type="entry name" value="Glyco_trans_4-like_N"/>
</dbReference>
<evidence type="ECO:0008006" key="5">
    <source>
        <dbReference type="Google" id="ProtNLM"/>
    </source>
</evidence>
<dbReference type="PANTHER" id="PTHR12526:SF630">
    <property type="entry name" value="GLYCOSYLTRANSFERASE"/>
    <property type="match status" value="1"/>
</dbReference>
<dbReference type="CDD" id="cd03808">
    <property type="entry name" value="GT4_CapM-like"/>
    <property type="match status" value="1"/>
</dbReference>
<name>A0A1G2QQG6_9BACT</name>
<dbReference type="SUPFAM" id="SSF53756">
    <property type="entry name" value="UDP-Glycosyltransferase/glycogen phosphorylase"/>
    <property type="match status" value="1"/>
</dbReference>
<reference evidence="3 4" key="1">
    <citation type="journal article" date="2016" name="Nat. Commun.">
        <title>Thousands of microbial genomes shed light on interconnected biogeochemical processes in an aquifer system.</title>
        <authorList>
            <person name="Anantharaman K."/>
            <person name="Brown C.T."/>
            <person name="Hug L.A."/>
            <person name="Sharon I."/>
            <person name="Castelle C.J."/>
            <person name="Probst A.J."/>
            <person name="Thomas B.C."/>
            <person name="Singh A."/>
            <person name="Wilkins M.J."/>
            <person name="Karaoz U."/>
            <person name="Brodie E.L."/>
            <person name="Williams K.H."/>
            <person name="Hubbard S.S."/>
            <person name="Banfield J.F."/>
        </authorList>
    </citation>
    <scope>NUCLEOTIDE SEQUENCE [LARGE SCALE GENOMIC DNA]</scope>
</reference>
<evidence type="ECO:0000313" key="3">
    <source>
        <dbReference type="EMBL" id="OHA62131.1"/>
    </source>
</evidence>
<dbReference type="PANTHER" id="PTHR12526">
    <property type="entry name" value="GLYCOSYLTRANSFERASE"/>
    <property type="match status" value="1"/>
</dbReference>
<sequence length="381" mass="43232">MPEKRTKIFYLITKGNLGGAQRYVYELASSLPTSDYDVSVVLGDGEALAKKLAEKNIRTIRLPELGRDINLGSDWSVFWSLYRIFRRERPDVIHLNSSKIGGLGSLAGRLAGIKKIIFTGHGWPFNEKRPWWQKKILTFFSWLTIVFSHQTILVAKSLMKQIATWPLTTGKLTIIHNGIDYINFLSERDARTLLLPNKADKFWIGTVAELHPNKGLDILIEAFSRLVKDMLGNQTGWSLYLVIIGEGEERAHLEKIISGKRLDGRIILLGQIEEARKYLRAFDIFVLPSRTEALPYALLEAGSAGVPIVASEVGGIPEIIPDAEYGLLVPSENIHELEKSLKYMVIKDHYRALVSHKIQDFIRTNFSMKEMVEKTIKLYQN</sequence>
<dbReference type="InterPro" id="IPR001296">
    <property type="entry name" value="Glyco_trans_1"/>
</dbReference>
<proteinExistence type="predicted"/>
<feature type="domain" description="Glycosyltransferase subfamily 4-like N-terminal" evidence="2">
    <location>
        <begin position="18"/>
        <end position="180"/>
    </location>
</feature>
<evidence type="ECO:0000259" key="1">
    <source>
        <dbReference type="Pfam" id="PF00534"/>
    </source>
</evidence>
<dbReference type="EMBL" id="MHTM01000020">
    <property type="protein sequence ID" value="OHA62131.1"/>
    <property type="molecule type" value="Genomic_DNA"/>
</dbReference>
<evidence type="ECO:0000259" key="2">
    <source>
        <dbReference type="Pfam" id="PF13439"/>
    </source>
</evidence>
<organism evidence="3 4">
    <name type="scientific">Candidatus Vogelbacteria bacterium RIFOXYD2_FULL_44_9</name>
    <dbReference type="NCBI Taxonomy" id="1802441"/>
    <lineage>
        <taxon>Bacteria</taxon>
        <taxon>Candidatus Vogeliibacteriota</taxon>
    </lineage>
</organism>
<accession>A0A1G2QQG6</accession>
<dbReference type="Pfam" id="PF00534">
    <property type="entry name" value="Glycos_transf_1"/>
    <property type="match status" value="1"/>
</dbReference>
<comment type="caution">
    <text evidence="3">The sequence shown here is derived from an EMBL/GenBank/DDBJ whole genome shotgun (WGS) entry which is preliminary data.</text>
</comment>
<gene>
    <name evidence="3" type="ORF">A2556_03140</name>
</gene>
<protein>
    <recommendedName>
        <fullName evidence="5">Glycosyltransferase subfamily 4-like N-terminal domain-containing protein</fullName>
    </recommendedName>
</protein>
<dbReference type="Proteomes" id="UP000177140">
    <property type="component" value="Unassembled WGS sequence"/>
</dbReference>
<dbReference type="Gene3D" id="3.40.50.2000">
    <property type="entry name" value="Glycogen Phosphorylase B"/>
    <property type="match status" value="2"/>
</dbReference>
<dbReference type="Pfam" id="PF13439">
    <property type="entry name" value="Glyco_transf_4"/>
    <property type="match status" value="1"/>
</dbReference>